<gene>
    <name evidence="2" type="ORF">KDK95_22895</name>
</gene>
<sequence>MPGAERDAVQLARAELAEAEEVLGPAHPHSVKLRITIADALNSAGRYAEELPLRERVLADLMKRHGAEHNDTAVAAHNYGFCLYRNDRPEEGIPYIERARRDIAPFVKPHGPALFFLCRNLSTVLQAAGRTADAIALLEEISDENRDLTVVEANALRGVRVTLADLYRQVTGPGAQRALAKGDALWQVIVRTQEEIAGPDDPQTLRDVNQFAVYYANTGRQRKALPLYRRALETRERVLGAEHPETLLSRSNLGICHAALNERESAARLFEPLYEQRARILGEEHEDTLDTLDRLAVCLYHLDRYQDAETHFAHLVVLREKLGGEDDLQRATYLHWLGWSQYHVHRYGPAIESLRACLTERARILGPHHADTVSARHDVGDFHQSRGEYDEAIPLLERALKDRVRILGPDDADTVNTRSVLAKALSGADRDEECADRRRENVESLERVHGPDAPETIKALLHLGYAEKNAYRCSDAAEAYSRALEAGERALGPEHADTVEARRCLAYRHMWAGRFDQARPLFEQVLDNFRRRHGDRDDNTLNIRWSLARCTDGSGRCEEALAEYRALLADAVRALPENSSIRKTLGADLSRDAPDAWRNRQVLEGRRLWQVALGAVIVAEVADQGHALDTLHSSRWLDAGSTADSVSRWWGIGSRRELLDSLERLEAVGHRGSFAPDLGHEPLAWDIARYANNVRDGATVGWLGESEAWELLDKITAMTVQTYDSWHAFLGDYLAGRQLWARLDPDDPGSWPLQHRRKVEAVQRLLDPANGRSVFNRAPWGAA</sequence>
<evidence type="ECO:0000259" key="1">
    <source>
        <dbReference type="Pfam" id="PF06889"/>
    </source>
</evidence>
<dbReference type="Pfam" id="PF13374">
    <property type="entry name" value="TPR_10"/>
    <property type="match status" value="1"/>
</dbReference>
<dbReference type="Proteomes" id="UP000676325">
    <property type="component" value="Unassembled WGS sequence"/>
</dbReference>
<dbReference type="AlphaFoldDB" id="A0A941EKB2"/>
<dbReference type="RefSeq" id="WP_212520310.1">
    <property type="nucleotide sequence ID" value="NZ_JAGSOH010000077.1"/>
</dbReference>
<dbReference type="Pfam" id="PF06889">
    <property type="entry name" value="DUF1266"/>
    <property type="match status" value="1"/>
</dbReference>
<reference evidence="2" key="1">
    <citation type="submission" date="2021-04" db="EMBL/GenBank/DDBJ databases">
        <title>Genome based classification of Actinospica acidithermotolerans sp. nov., an actinobacterium isolated from an Indonesian hot spring.</title>
        <authorList>
            <person name="Kusuma A.B."/>
            <person name="Putra K.E."/>
            <person name="Nafisah S."/>
            <person name="Loh J."/>
            <person name="Nouioui I."/>
            <person name="Goodfellow M."/>
        </authorList>
    </citation>
    <scope>NUCLEOTIDE SEQUENCE</scope>
    <source>
        <strain evidence="2">MGRD01-02</strain>
    </source>
</reference>
<keyword evidence="3" id="KW-1185">Reference proteome</keyword>
<dbReference type="SUPFAM" id="SSF48452">
    <property type="entry name" value="TPR-like"/>
    <property type="match status" value="4"/>
</dbReference>
<dbReference type="EMBL" id="JAGSOH010000077">
    <property type="protein sequence ID" value="MBR7829174.1"/>
    <property type="molecule type" value="Genomic_DNA"/>
</dbReference>
<organism evidence="2 3">
    <name type="scientific">Actinospica acidithermotolerans</name>
    <dbReference type="NCBI Taxonomy" id="2828514"/>
    <lineage>
        <taxon>Bacteria</taxon>
        <taxon>Bacillati</taxon>
        <taxon>Actinomycetota</taxon>
        <taxon>Actinomycetes</taxon>
        <taxon>Catenulisporales</taxon>
        <taxon>Actinospicaceae</taxon>
        <taxon>Actinospica</taxon>
    </lineage>
</organism>
<protein>
    <submittedName>
        <fullName evidence="2">Tetratricopeptide repeat protein</fullName>
    </submittedName>
</protein>
<evidence type="ECO:0000313" key="2">
    <source>
        <dbReference type="EMBL" id="MBR7829174.1"/>
    </source>
</evidence>
<dbReference type="InterPro" id="IPR053137">
    <property type="entry name" value="NLR-like"/>
</dbReference>
<evidence type="ECO:0000313" key="3">
    <source>
        <dbReference type="Proteomes" id="UP000676325"/>
    </source>
</evidence>
<accession>A0A941EKB2</accession>
<dbReference type="SMART" id="SM00028">
    <property type="entry name" value="TPR"/>
    <property type="match status" value="6"/>
</dbReference>
<proteinExistence type="predicted"/>
<dbReference type="PANTHER" id="PTHR46082">
    <property type="entry name" value="ATP/GTP-BINDING PROTEIN-RELATED"/>
    <property type="match status" value="1"/>
</dbReference>
<dbReference type="Gene3D" id="1.25.40.10">
    <property type="entry name" value="Tetratricopeptide repeat domain"/>
    <property type="match status" value="4"/>
</dbReference>
<name>A0A941EKB2_9ACTN</name>
<dbReference type="PANTHER" id="PTHR46082:SF6">
    <property type="entry name" value="AAA+ ATPASE DOMAIN-CONTAINING PROTEIN-RELATED"/>
    <property type="match status" value="1"/>
</dbReference>
<dbReference type="InterPro" id="IPR019734">
    <property type="entry name" value="TPR_rpt"/>
</dbReference>
<feature type="domain" description="DUF1266" evidence="1">
    <location>
        <begin position="683"/>
        <end position="780"/>
    </location>
</feature>
<comment type="caution">
    <text evidence="2">The sequence shown here is derived from an EMBL/GenBank/DDBJ whole genome shotgun (WGS) entry which is preliminary data.</text>
</comment>
<dbReference type="Pfam" id="PF13424">
    <property type="entry name" value="TPR_12"/>
    <property type="match status" value="5"/>
</dbReference>
<dbReference type="InterPro" id="IPR009677">
    <property type="entry name" value="DUF1266"/>
</dbReference>
<dbReference type="InterPro" id="IPR011990">
    <property type="entry name" value="TPR-like_helical_dom_sf"/>
</dbReference>